<name>A0A0D6A1L5_9LACO</name>
<feature type="transmembrane region" description="Helical" evidence="1">
    <location>
        <begin position="300"/>
        <end position="317"/>
    </location>
</feature>
<gene>
    <name evidence="2" type="ORF">LBAT_0031</name>
</gene>
<organism evidence="2 3">
    <name type="scientific">Lactobacillus acetotolerans</name>
    <dbReference type="NCBI Taxonomy" id="1600"/>
    <lineage>
        <taxon>Bacteria</taxon>
        <taxon>Bacillati</taxon>
        <taxon>Bacillota</taxon>
        <taxon>Bacilli</taxon>
        <taxon>Lactobacillales</taxon>
        <taxon>Lactobacillaceae</taxon>
        <taxon>Lactobacillus</taxon>
    </lineage>
</organism>
<keyword evidence="1" id="KW-0472">Membrane</keyword>
<keyword evidence="1" id="KW-1133">Transmembrane helix</keyword>
<protein>
    <submittedName>
        <fullName evidence="2">Exopolysaccharide biosynthesis protein</fullName>
    </submittedName>
</protein>
<evidence type="ECO:0000313" key="3">
    <source>
        <dbReference type="Proteomes" id="UP000035709"/>
    </source>
</evidence>
<dbReference type="Proteomes" id="UP000035709">
    <property type="component" value="Chromosome"/>
</dbReference>
<dbReference type="RefSeq" id="WP_060459011.1">
    <property type="nucleotide sequence ID" value="NZ_AP014808.1"/>
</dbReference>
<proteinExistence type="predicted"/>
<evidence type="ECO:0000256" key="1">
    <source>
        <dbReference type="SAM" id="Phobius"/>
    </source>
</evidence>
<accession>A0A0D6A1L5</accession>
<keyword evidence="3" id="KW-1185">Reference proteome</keyword>
<feature type="transmembrane region" description="Helical" evidence="1">
    <location>
        <begin position="43"/>
        <end position="63"/>
    </location>
</feature>
<dbReference type="OrthoDB" id="1649543at2"/>
<feature type="transmembrane region" description="Helical" evidence="1">
    <location>
        <begin position="250"/>
        <end position="267"/>
    </location>
</feature>
<feature type="transmembrane region" description="Helical" evidence="1">
    <location>
        <begin position="6"/>
        <end position="23"/>
    </location>
</feature>
<feature type="transmembrane region" description="Helical" evidence="1">
    <location>
        <begin position="172"/>
        <end position="195"/>
    </location>
</feature>
<feature type="transmembrane region" description="Helical" evidence="1">
    <location>
        <begin position="329"/>
        <end position="349"/>
    </location>
</feature>
<keyword evidence="1" id="KW-0812">Transmembrane</keyword>
<reference evidence="2 3" key="1">
    <citation type="submission" date="2015-03" db="EMBL/GenBank/DDBJ databases">
        <title>Complete genome sequence of Lactobacillus acetotolerans NBRC 13120.</title>
        <authorList>
            <person name="Toh H."/>
            <person name="Morita H."/>
            <person name="Fujita N."/>
        </authorList>
    </citation>
    <scope>NUCLEOTIDE SEQUENCE [LARGE SCALE GENOMIC DNA]</scope>
    <source>
        <strain evidence="2 3">NBRC 13120</strain>
    </source>
</reference>
<dbReference type="AlphaFoldDB" id="A0A0D6A1L5"/>
<sequence length="360" mass="42234">MIYIILFIYTIGAGYIFENSDLYKRRFLTHNFNALSYDSIKRFFLYILIVLPMVLVHSFRYGFGADYSGTYQALFYDVKNGIPLPNLEYGYYLLTKFVASFTDDYVWELFAASVLTFVIVLLAIYRNSSMLTVSLSMIFLSAFYFDSTNTVRQELAAAIFIYAVPYIKENKFWKYLACIFLASLFHTSVWLLLPLYFLSKFKINKKILFLVFFIVFLLRNQLNQLVINFVNTSSIYDKYENYLNAGRGTVLAYLIITGGILLIYIFFVKENDKSKLDMWLIYLGFMFSILSAFVPYISRYVLYCLASLIFIVPDMFKNMNPQTKIIPEIMTYLLVGSYTIYIVFIGNWYQAIPYISFLNR</sequence>
<evidence type="ECO:0000313" key="2">
    <source>
        <dbReference type="EMBL" id="BAQ56420.1"/>
    </source>
</evidence>
<dbReference type="EMBL" id="AP014808">
    <property type="protein sequence ID" value="BAQ56420.1"/>
    <property type="molecule type" value="Genomic_DNA"/>
</dbReference>
<dbReference type="STRING" id="1600.LBAT_0031"/>
<dbReference type="InterPro" id="IPR049458">
    <property type="entry name" value="EpsG-like"/>
</dbReference>
<feature type="transmembrane region" description="Helical" evidence="1">
    <location>
        <begin position="105"/>
        <end position="124"/>
    </location>
</feature>
<dbReference type="PATRIC" id="fig|1600.4.peg.31"/>
<dbReference type="Pfam" id="PF14897">
    <property type="entry name" value="EpsG"/>
    <property type="match status" value="1"/>
</dbReference>
<feature type="transmembrane region" description="Helical" evidence="1">
    <location>
        <begin position="207"/>
        <end position="230"/>
    </location>
</feature>
<dbReference type="KEGG" id="lae:LBAT_0031"/>